<keyword evidence="1" id="KW-0472">Membrane</keyword>
<name>E6X9K0_CELAD</name>
<keyword evidence="1" id="KW-0812">Transmembrane</keyword>
<dbReference type="EMBL" id="CP002453">
    <property type="protein sequence ID" value="ADV48750.1"/>
    <property type="molecule type" value="Genomic_DNA"/>
</dbReference>
<accession>E6X9K0</accession>
<evidence type="ECO:0000313" key="2">
    <source>
        <dbReference type="EMBL" id="ADV48750.1"/>
    </source>
</evidence>
<dbReference type="AlphaFoldDB" id="E6X9K0"/>
<evidence type="ECO:0000313" key="3">
    <source>
        <dbReference type="Proteomes" id="UP000008634"/>
    </source>
</evidence>
<dbReference type="KEGG" id="cao:Celal_1437"/>
<feature type="transmembrane region" description="Helical" evidence="1">
    <location>
        <begin position="6"/>
        <end position="25"/>
    </location>
</feature>
<dbReference type="eggNOG" id="ENOG502ZZU4">
    <property type="taxonomic scope" value="Bacteria"/>
</dbReference>
<sequence>MTAKKLFFLMLGVMVIMMIIINLMINTSNSNADSITEDYFTNLELEVSGTICAVEKQTDTYKYLITLKDIKSNTTDYTKPSPLGVNFCVIKGAVAIFADHYDGYKIGDTIRIGENKTDLIKCISTDGTTRFIRKRSNVMLYTVASPNKRMKQLITLGCP</sequence>
<keyword evidence="1" id="KW-1133">Transmembrane helix</keyword>
<dbReference type="HOGENOM" id="CLU_1657678_0_0_10"/>
<proteinExistence type="predicted"/>
<evidence type="ECO:0000256" key="1">
    <source>
        <dbReference type="SAM" id="Phobius"/>
    </source>
</evidence>
<organism evidence="2 3">
    <name type="scientific">Cellulophaga algicola (strain DSM 14237 / IC166 / ACAM 630)</name>
    <dbReference type="NCBI Taxonomy" id="688270"/>
    <lineage>
        <taxon>Bacteria</taxon>
        <taxon>Pseudomonadati</taxon>
        <taxon>Bacteroidota</taxon>
        <taxon>Flavobacteriia</taxon>
        <taxon>Flavobacteriales</taxon>
        <taxon>Flavobacteriaceae</taxon>
        <taxon>Cellulophaga</taxon>
    </lineage>
</organism>
<dbReference type="Proteomes" id="UP000008634">
    <property type="component" value="Chromosome"/>
</dbReference>
<reference evidence="2 3" key="1">
    <citation type="journal article" date="2010" name="Stand. Genomic Sci.">
        <title>Complete genome sequence of Cellulophaga algicola type strain (IC166).</title>
        <authorList>
            <person name="Abt B."/>
            <person name="Lu M."/>
            <person name="Misra M."/>
            <person name="Han C."/>
            <person name="Nolan M."/>
            <person name="Lucas S."/>
            <person name="Hammon N."/>
            <person name="Deshpande S."/>
            <person name="Cheng J.F."/>
            <person name="Tapia R."/>
            <person name="Goodwin L."/>
            <person name="Pitluck S."/>
            <person name="Liolios K."/>
            <person name="Pagani I."/>
            <person name="Ivanova N."/>
            <person name="Mavromatis K."/>
            <person name="Ovchinikova G."/>
            <person name="Pati A."/>
            <person name="Chen A."/>
            <person name="Palaniappan K."/>
            <person name="Land M."/>
            <person name="Hauser L."/>
            <person name="Chang Y.J."/>
            <person name="Jeffries C.D."/>
            <person name="Detter J.C."/>
            <person name="Brambilla E."/>
            <person name="Rohde M."/>
            <person name="Tindall B.J."/>
            <person name="Goker M."/>
            <person name="Woyke T."/>
            <person name="Bristow J."/>
            <person name="Eisen J.A."/>
            <person name="Markowitz V."/>
            <person name="Hugenholtz P."/>
            <person name="Kyrpides N.C."/>
            <person name="Klenk H.P."/>
            <person name="Lapidus A."/>
        </authorList>
    </citation>
    <scope>NUCLEOTIDE SEQUENCE [LARGE SCALE GENOMIC DNA]</scope>
    <source>
        <strain evidence="3">DSM 14237 / IC166 / ACAM 630</strain>
    </source>
</reference>
<protein>
    <submittedName>
        <fullName evidence="2">Uncharacterized protein</fullName>
    </submittedName>
</protein>
<keyword evidence="3" id="KW-1185">Reference proteome</keyword>
<dbReference type="RefSeq" id="WP_013550232.1">
    <property type="nucleotide sequence ID" value="NC_014934.1"/>
</dbReference>
<gene>
    <name evidence="2" type="ordered locus">Celal_1437</name>
</gene>